<dbReference type="PROSITE" id="PS50089">
    <property type="entry name" value="ZF_RING_2"/>
    <property type="match status" value="1"/>
</dbReference>
<evidence type="ECO:0000313" key="8">
    <source>
        <dbReference type="EMBL" id="CAH0377170.1"/>
    </source>
</evidence>
<accession>A0A7S4E877</accession>
<gene>
    <name evidence="7" type="ORF">PCAL00307_LOCUS12403</name>
    <name evidence="8" type="ORF">PECAL_5P17390</name>
</gene>
<dbReference type="Gene3D" id="3.30.40.10">
    <property type="entry name" value="Zinc/RING finger domain, C3HC4 (zinc finger)"/>
    <property type="match status" value="1"/>
</dbReference>
<dbReference type="InterPro" id="IPR013083">
    <property type="entry name" value="Znf_RING/FYVE/PHD"/>
</dbReference>
<evidence type="ECO:0000259" key="6">
    <source>
        <dbReference type="PROSITE" id="PS50089"/>
    </source>
</evidence>
<evidence type="ECO:0000256" key="3">
    <source>
        <dbReference type="ARBA" id="ARBA00022833"/>
    </source>
</evidence>
<keyword evidence="2 4" id="KW-0863">Zinc-finger</keyword>
<feature type="region of interest" description="Disordered" evidence="5">
    <location>
        <begin position="1"/>
        <end position="63"/>
    </location>
</feature>
<keyword evidence="3" id="KW-0862">Zinc</keyword>
<evidence type="ECO:0000256" key="5">
    <source>
        <dbReference type="SAM" id="MobiDB-lite"/>
    </source>
</evidence>
<dbReference type="Proteomes" id="UP000789595">
    <property type="component" value="Unassembled WGS sequence"/>
</dbReference>
<proteinExistence type="predicted"/>
<feature type="domain" description="RING-type" evidence="6">
    <location>
        <begin position="160"/>
        <end position="213"/>
    </location>
</feature>
<dbReference type="SUPFAM" id="SSF57850">
    <property type="entry name" value="RING/U-box"/>
    <property type="match status" value="1"/>
</dbReference>
<evidence type="ECO:0000313" key="7">
    <source>
        <dbReference type="EMBL" id="CAE0696967.1"/>
    </source>
</evidence>
<dbReference type="Pfam" id="PF13639">
    <property type="entry name" value="zf-RING_2"/>
    <property type="match status" value="1"/>
</dbReference>
<keyword evidence="9" id="KW-1185">Reference proteome</keyword>
<reference evidence="8" key="2">
    <citation type="submission" date="2021-11" db="EMBL/GenBank/DDBJ databases">
        <authorList>
            <consortium name="Genoscope - CEA"/>
            <person name="William W."/>
        </authorList>
    </citation>
    <scope>NUCLEOTIDE SEQUENCE</scope>
</reference>
<dbReference type="AlphaFoldDB" id="A0A7S4E877"/>
<dbReference type="PANTHER" id="PTHR15710">
    <property type="entry name" value="E3 UBIQUITIN-PROTEIN LIGASE PRAJA"/>
    <property type="match status" value="1"/>
</dbReference>
<feature type="compositionally biased region" description="Acidic residues" evidence="5">
    <location>
        <begin position="39"/>
        <end position="52"/>
    </location>
</feature>
<dbReference type="EMBL" id="HBIW01014422">
    <property type="protein sequence ID" value="CAE0696967.1"/>
    <property type="molecule type" value="Transcribed_RNA"/>
</dbReference>
<dbReference type="OrthoDB" id="8062037at2759"/>
<evidence type="ECO:0000256" key="1">
    <source>
        <dbReference type="ARBA" id="ARBA00022723"/>
    </source>
</evidence>
<dbReference type="EMBL" id="CAKKNE010000005">
    <property type="protein sequence ID" value="CAH0377170.1"/>
    <property type="molecule type" value="Genomic_DNA"/>
</dbReference>
<name>A0A7S4E877_9STRA</name>
<dbReference type="InterPro" id="IPR001841">
    <property type="entry name" value="Znf_RING"/>
</dbReference>
<dbReference type="PANTHER" id="PTHR15710:SF234">
    <property type="entry name" value="RING-TYPE DOMAIN-CONTAINING PROTEIN"/>
    <property type="match status" value="1"/>
</dbReference>
<reference evidence="7" key="1">
    <citation type="submission" date="2021-01" db="EMBL/GenBank/DDBJ databases">
        <authorList>
            <person name="Corre E."/>
            <person name="Pelletier E."/>
            <person name="Niang G."/>
            <person name="Scheremetjew M."/>
            <person name="Finn R."/>
            <person name="Kale V."/>
            <person name="Holt S."/>
            <person name="Cochrane G."/>
            <person name="Meng A."/>
            <person name="Brown T."/>
            <person name="Cohen L."/>
        </authorList>
    </citation>
    <scope>NUCLEOTIDE SEQUENCE</scope>
    <source>
        <strain evidence="7">CCMP1756</strain>
    </source>
</reference>
<evidence type="ECO:0000256" key="4">
    <source>
        <dbReference type="PROSITE-ProRule" id="PRU00175"/>
    </source>
</evidence>
<protein>
    <recommendedName>
        <fullName evidence="6">RING-type domain-containing protein</fullName>
    </recommendedName>
</protein>
<keyword evidence="1" id="KW-0479">Metal-binding</keyword>
<organism evidence="7">
    <name type="scientific">Pelagomonas calceolata</name>
    <dbReference type="NCBI Taxonomy" id="35677"/>
    <lineage>
        <taxon>Eukaryota</taxon>
        <taxon>Sar</taxon>
        <taxon>Stramenopiles</taxon>
        <taxon>Ochrophyta</taxon>
        <taxon>Pelagophyceae</taxon>
        <taxon>Pelagomonadales</taxon>
        <taxon>Pelagomonadaceae</taxon>
        <taxon>Pelagomonas</taxon>
    </lineage>
</organism>
<sequence length="390" mass="42690">MEEAPAAAVDENPFPLPDDTTTMDAATSPMPPLIQESSSDSDDDDEMPPLEDGEIRYVSQRDEEDDGLVVDVRHSLGRLTRLSARMRSLRDQAIWQREATTTVTELLAAAADLESLAEERMRLLRTVTALRRKPKRHVPENFLEKLPDVVLNDQNREEPCPICLCRLDGKDAEATQPHAKTPAVCLECTCRKNFHRACLERWLRTKNTCPTCRYELPYEEEPELTIEVEDEENEAQRLADGEVAATAAAREAAASLVELAAYDAMTHAEEATPPRVRTARAAAAAAALREVAAEPPLQPSFAQQRASLRRRATAETADIVREANAVTVGNHLDTIRSLQREAEAAPSPEAGSGLAAARALRAENIVETASPERLRALAAAARPVVEAPAS</sequence>
<evidence type="ECO:0000256" key="2">
    <source>
        <dbReference type="ARBA" id="ARBA00022771"/>
    </source>
</evidence>
<evidence type="ECO:0000313" key="9">
    <source>
        <dbReference type="Proteomes" id="UP000789595"/>
    </source>
</evidence>
<dbReference type="GO" id="GO:0008270">
    <property type="term" value="F:zinc ion binding"/>
    <property type="evidence" value="ECO:0007669"/>
    <property type="project" value="UniProtKB-KW"/>
</dbReference>